<organism evidence="1 2">
    <name type="scientific">Candidatus Nitrospira nitrosa</name>
    <dbReference type="NCBI Taxonomy" id="1742972"/>
    <lineage>
        <taxon>Bacteria</taxon>
        <taxon>Pseudomonadati</taxon>
        <taxon>Nitrospirota</taxon>
        <taxon>Nitrospiria</taxon>
        <taxon>Nitrospirales</taxon>
        <taxon>Nitrospiraceae</taxon>
        <taxon>Nitrospira</taxon>
    </lineage>
</organism>
<dbReference type="AlphaFoldDB" id="A0A0S4LKA9"/>
<sequence>MALLPVFIIFMLILAVGESTVTNASTDAVVAAPVSRIEVVLAYQYRTRETEIKKDFVQAGLTNVHVQYARMGQPPQNIGMGRDVPADKAREAIRLAMKYNLGVGILLPERLFPPRFITIASSNYDDTVEYHITQDTLSKLQDPTLSTEAFHRLYKDVTSAVIDPKAPKVRY</sequence>
<evidence type="ECO:0000313" key="2">
    <source>
        <dbReference type="Proteomes" id="UP000199032"/>
    </source>
</evidence>
<gene>
    <name evidence="1" type="ORF">COMA1_30456</name>
</gene>
<dbReference type="RefSeq" id="WP_090749687.1">
    <property type="nucleotide sequence ID" value="NZ_CZQA01000009.1"/>
</dbReference>
<proteinExistence type="predicted"/>
<accession>A0A0S4LKA9</accession>
<name>A0A0S4LKA9_9BACT</name>
<dbReference type="Proteomes" id="UP000199032">
    <property type="component" value="Unassembled WGS sequence"/>
</dbReference>
<dbReference type="EMBL" id="CZQA01000009">
    <property type="protein sequence ID" value="CUS37194.1"/>
    <property type="molecule type" value="Genomic_DNA"/>
</dbReference>
<evidence type="ECO:0000313" key="1">
    <source>
        <dbReference type="EMBL" id="CUS37194.1"/>
    </source>
</evidence>
<dbReference type="OrthoDB" id="9794052at2"/>
<keyword evidence="2" id="KW-1185">Reference proteome</keyword>
<reference evidence="1 2" key="1">
    <citation type="submission" date="2015-10" db="EMBL/GenBank/DDBJ databases">
        <authorList>
            <person name="Gilbert D.G."/>
        </authorList>
    </citation>
    <scope>NUCLEOTIDE SEQUENCE [LARGE SCALE GENOMIC DNA]</scope>
    <source>
        <strain evidence="1">COMA1</strain>
    </source>
</reference>
<protein>
    <submittedName>
        <fullName evidence="1">Uncharacterized protein</fullName>
    </submittedName>
</protein>